<dbReference type="AlphaFoldDB" id="A0A2T7PST5"/>
<dbReference type="OrthoDB" id="10019757at2759"/>
<keyword evidence="5" id="KW-1185">Reference proteome</keyword>
<dbReference type="EMBL" id="PZQS01000002">
    <property type="protein sequence ID" value="PVD36474.1"/>
    <property type="molecule type" value="Genomic_DNA"/>
</dbReference>
<dbReference type="STRING" id="400727.A0A2T7PST5"/>
<protein>
    <recommendedName>
        <fullName evidence="1">G patch domain-containing protein 4</fullName>
    </recommendedName>
</protein>
<dbReference type="InterPro" id="IPR000467">
    <property type="entry name" value="G_patch_dom"/>
</dbReference>
<name>A0A2T7PST5_POMCA</name>
<feature type="region of interest" description="Disordered" evidence="2">
    <location>
        <begin position="158"/>
        <end position="203"/>
    </location>
</feature>
<dbReference type="Pfam" id="PF01585">
    <property type="entry name" value="G-patch"/>
    <property type="match status" value="1"/>
</dbReference>
<comment type="caution">
    <text evidence="4">The sequence shown here is derived from an EMBL/GenBank/DDBJ whole genome shotgun (WGS) entry which is preliminary data.</text>
</comment>
<feature type="domain" description="G-patch" evidence="3">
    <location>
        <begin position="5"/>
        <end position="51"/>
    </location>
</feature>
<dbReference type="PANTHER" id="PTHR23149:SF9">
    <property type="entry name" value="G PATCH DOMAIN-CONTAINING PROTEIN 4"/>
    <property type="match status" value="1"/>
</dbReference>
<proteinExistence type="predicted"/>
<evidence type="ECO:0000256" key="2">
    <source>
        <dbReference type="SAM" id="MobiDB-lite"/>
    </source>
</evidence>
<dbReference type="PROSITE" id="PS50174">
    <property type="entry name" value="G_PATCH"/>
    <property type="match status" value="1"/>
</dbReference>
<gene>
    <name evidence="4" type="ORF">C0Q70_03458</name>
</gene>
<evidence type="ECO:0000256" key="1">
    <source>
        <dbReference type="ARBA" id="ARBA00040365"/>
    </source>
</evidence>
<organism evidence="4 5">
    <name type="scientific">Pomacea canaliculata</name>
    <name type="common">Golden apple snail</name>
    <dbReference type="NCBI Taxonomy" id="400727"/>
    <lineage>
        <taxon>Eukaryota</taxon>
        <taxon>Metazoa</taxon>
        <taxon>Spiralia</taxon>
        <taxon>Lophotrochozoa</taxon>
        <taxon>Mollusca</taxon>
        <taxon>Gastropoda</taxon>
        <taxon>Caenogastropoda</taxon>
        <taxon>Architaenioglossa</taxon>
        <taxon>Ampullarioidea</taxon>
        <taxon>Ampullariidae</taxon>
        <taxon>Pomacea</taxon>
    </lineage>
</organism>
<evidence type="ECO:0000313" key="4">
    <source>
        <dbReference type="EMBL" id="PVD36474.1"/>
    </source>
</evidence>
<sequence length="203" mass="22905">MWSSKGSFARKQLEKHGWTDGVGLGAKEHGITQAIKVKLKMDSAGVGHDPAQEFTHHWWDHAFNKAVSNITVEAKEVSLLSNGIEEEMTAGVKHDDEEEDSSRKTQTLLLPEDELFKRCGGRTAHKAARHGLKLNGKLQRIEEQERLLLEKYQPQSLLSTDQEKSAMKMSIQSEPKLVNHKLSSELRQSDMHASSQYDLPTHK</sequence>
<evidence type="ECO:0000313" key="5">
    <source>
        <dbReference type="Proteomes" id="UP000245119"/>
    </source>
</evidence>
<accession>A0A2T7PST5</accession>
<evidence type="ECO:0000259" key="3">
    <source>
        <dbReference type="PROSITE" id="PS50174"/>
    </source>
</evidence>
<dbReference type="GO" id="GO:0003676">
    <property type="term" value="F:nucleic acid binding"/>
    <property type="evidence" value="ECO:0007669"/>
    <property type="project" value="InterPro"/>
</dbReference>
<dbReference type="PANTHER" id="PTHR23149">
    <property type="entry name" value="G PATCH DOMAIN CONTAINING PROTEIN"/>
    <property type="match status" value="1"/>
</dbReference>
<dbReference type="InterPro" id="IPR050656">
    <property type="entry name" value="PINX1"/>
</dbReference>
<reference evidence="4 5" key="1">
    <citation type="submission" date="2018-04" db="EMBL/GenBank/DDBJ databases">
        <title>The genome of golden apple snail Pomacea canaliculata provides insight into stress tolerance and invasive adaptation.</title>
        <authorList>
            <person name="Liu C."/>
            <person name="Liu B."/>
            <person name="Ren Y."/>
            <person name="Zhang Y."/>
            <person name="Wang H."/>
            <person name="Li S."/>
            <person name="Jiang F."/>
            <person name="Yin L."/>
            <person name="Zhang G."/>
            <person name="Qian W."/>
            <person name="Fan W."/>
        </authorList>
    </citation>
    <scope>NUCLEOTIDE SEQUENCE [LARGE SCALE GENOMIC DNA]</scope>
    <source>
        <strain evidence="4">SZHN2017</strain>
        <tissue evidence="4">Muscle</tissue>
    </source>
</reference>
<feature type="compositionally biased region" description="Polar residues" evidence="2">
    <location>
        <begin position="191"/>
        <end position="203"/>
    </location>
</feature>
<dbReference type="SMART" id="SM00443">
    <property type="entry name" value="G_patch"/>
    <property type="match status" value="1"/>
</dbReference>
<dbReference type="Proteomes" id="UP000245119">
    <property type="component" value="Linkage Group LG2"/>
</dbReference>
<dbReference type="GO" id="GO:0005730">
    <property type="term" value="C:nucleolus"/>
    <property type="evidence" value="ECO:0007669"/>
    <property type="project" value="TreeGrafter"/>
</dbReference>